<feature type="compositionally biased region" description="Polar residues" evidence="8">
    <location>
        <begin position="1223"/>
        <end position="1256"/>
    </location>
</feature>
<evidence type="ECO:0000259" key="9">
    <source>
        <dbReference type="PROSITE" id="PS50057"/>
    </source>
</evidence>
<dbReference type="GO" id="GO:0007015">
    <property type="term" value="P:actin filament organization"/>
    <property type="evidence" value="ECO:0007669"/>
    <property type="project" value="TreeGrafter"/>
</dbReference>
<feature type="region of interest" description="Actin-binding" evidence="6">
    <location>
        <begin position="678"/>
        <end position="700"/>
    </location>
</feature>
<dbReference type="InterPro" id="IPR036961">
    <property type="entry name" value="Kinesin_motor_dom_sf"/>
</dbReference>
<dbReference type="InterPro" id="IPR000299">
    <property type="entry name" value="FERM_domain"/>
</dbReference>
<proteinExistence type="evidence at transcript level"/>
<dbReference type="Gene3D" id="1.20.58.530">
    <property type="match status" value="1"/>
</dbReference>
<evidence type="ECO:0000256" key="4">
    <source>
        <dbReference type="ARBA" id="ARBA00023175"/>
    </source>
</evidence>
<dbReference type="Gene3D" id="1.10.10.820">
    <property type="match status" value="1"/>
</dbReference>
<feature type="region of interest" description="Disordered" evidence="8">
    <location>
        <begin position="1223"/>
        <end position="1263"/>
    </location>
</feature>
<feature type="coiled-coil region" evidence="7">
    <location>
        <begin position="843"/>
        <end position="878"/>
    </location>
</feature>
<dbReference type="Gene3D" id="6.20.240.20">
    <property type="match status" value="1"/>
</dbReference>
<dbReference type="InterPro" id="IPR014352">
    <property type="entry name" value="FERM/acyl-CoA-bd_prot_sf"/>
</dbReference>
<evidence type="ECO:0000256" key="7">
    <source>
        <dbReference type="SAM" id="Coils"/>
    </source>
</evidence>
<dbReference type="SMART" id="SM00295">
    <property type="entry name" value="B41"/>
    <property type="match status" value="1"/>
</dbReference>
<dbReference type="PANTHER" id="PTHR13140:SF706">
    <property type="entry name" value="DILUTE CLASS UNCONVENTIONAL MYOSIN, ISOFORM C"/>
    <property type="match status" value="1"/>
</dbReference>
<dbReference type="GO" id="GO:0005524">
    <property type="term" value="F:ATP binding"/>
    <property type="evidence" value="ECO:0007669"/>
    <property type="project" value="UniProtKB-UniRule"/>
</dbReference>
<dbReference type="Pfam" id="PF00063">
    <property type="entry name" value="Myosin_head"/>
    <property type="match status" value="1"/>
</dbReference>
<keyword evidence="5 6" id="KW-0009">Actin-binding</keyword>
<keyword evidence="2 6" id="KW-0067">ATP-binding</keyword>
<dbReference type="CDD" id="cd14473">
    <property type="entry name" value="FERM_B-lobe"/>
    <property type="match status" value="1"/>
</dbReference>
<dbReference type="GO" id="GO:0051015">
    <property type="term" value="F:actin filament binding"/>
    <property type="evidence" value="ECO:0007669"/>
    <property type="project" value="TreeGrafter"/>
</dbReference>
<dbReference type="SMART" id="SM00242">
    <property type="entry name" value="MYSc"/>
    <property type="match status" value="1"/>
</dbReference>
<dbReference type="Gene3D" id="1.25.40.530">
    <property type="entry name" value="MyTH4 domain"/>
    <property type="match status" value="1"/>
</dbReference>
<dbReference type="Gene3D" id="1.20.80.10">
    <property type="match status" value="1"/>
</dbReference>
<keyword evidence="1 6" id="KW-0547">Nucleotide-binding</keyword>
<dbReference type="SUPFAM" id="SSF47031">
    <property type="entry name" value="Second domain of FERM"/>
    <property type="match status" value="1"/>
</dbReference>
<dbReference type="InterPro" id="IPR035963">
    <property type="entry name" value="FERM_2"/>
</dbReference>
<dbReference type="InterPro" id="IPR000857">
    <property type="entry name" value="MyTH4_dom"/>
</dbReference>
<accession>D2KUB0</accession>
<dbReference type="Pfam" id="PF00784">
    <property type="entry name" value="MyTH4"/>
    <property type="match status" value="1"/>
</dbReference>
<dbReference type="SUPFAM" id="SSF52540">
    <property type="entry name" value="P-loop containing nucleoside triphosphate hydrolases"/>
    <property type="match status" value="1"/>
</dbReference>
<reference evidence="11" key="1">
    <citation type="journal article" date="2011" name="Gene">
        <title>Unique sequences and predicted functions of myosins in Tetrahymena thermophila.</title>
        <authorList>
            <person name="Sugita M."/>
            <person name="Iwataki Y."/>
            <person name="Nakano K."/>
            <person name="Numata O."/>
        </authorList>
    </citation>
    <scope>NUCLEOTIDE SEQUENCE</scope>
</reference>
<sequence length="1782" mass="208579">MLANQVNTSWMLPDEQCWVEQDSKSDSDVLFKKAIIKSLDNNKQSANIVIIDEQGKPQGSEIKVSVSLLQECNKESRPQGWDDMVQMNTLNDAEILINVKKRFSQDLIFSYIGPTLIVMNPYKIIQQSFNPQVMNMFQRAVQKGEAFQQSEYPPHVYALSANAYIQLFSNNKKQAIVISGESGAGKTENAKYSMKYITSLSDAAHSHSEHNGYTTNKKQQGAKQAPIEEKILGCNPILESFGNAKTVRNNNSSRFGKYVRIWIEKKKRLIQGAEISNYLLEKSRVTMVAEGERNYHIFYSFLAGVNQQILEEFKILRDPKQFNYLNQSSSFQAEGIDDVENFNEVQQSFQKLNFTSQEEKSIYSILAGILQLGNISFDDKTYSEGEKPCSLINQEALEKAAFVLKVDKEELKNCLVYKRRVLPGGKPIDSPISKQECNITRDSLARALYDKLFNWLVSKLNQNIMPNSSVNIADCLSLGLLDIFGFENFKVNSFEQLCINYTNEKLQQLYIVYVFKSEELEFKAEGLNDYMNQIQFKDNQGIIDLISLPKKSIYDLLDDESTINTGSDESLLKKILKEHAQNQYLVNVKPHLIKDTFSIRHTAKDVEYNINGFRVKNKDEISDSINDALSKTQINEIKTIWTFDDLQNSQQVDQILNQKIQVKSKSNKFLGAKFRNQIKELMDELQCCDVHFIRCIKPNELKQKELFDQNFVMLQIRYLGILESVRVRKEGFPSRFDYDIFYKRYYELCQSFKHTNPNKFNQLAIQNKQDLCTQLIQTLIKDLKLVLNKNVLFGKTKIYMKLAVSNHLDFLLLEFYKAQEEKANKIKKFLKLCIYKKNVFLKIKWLKEQRAKLNILVKKFKEKQLAKQQKKLQALESFNLLYVMRLYYAFNILKEASLQDKKLQFFKVLDTAFKRTAQQNYQHVFTLLKLKFSPQQKANIIGNQIQQIDNLITDEEQQKKQTENQNILQKQNGSSNEPSNQSSSLINSNQTNENSNRNTENQQDYFHNILNENESEQPQERNIRDEFSTNGLEVWPLMTQLEDKNERQLIEENKSDNLMSFFRNGYVSQYSTLNPKQSHIDLEKPSQLPIDPDYEIQFDDIDGALMRKVEDNDFFSFCESYIVKSKKNFGKKMPPIKQIMSYSSSNLVDPLTQSPTIQNHSQLIFRSLLKLAKNRRSRFPPNTHIENIILMCYGTPEKMNESIFSSVKDENSKIMENYASKMQTNSIQREQKPNDSLNQSHQSMGSTINQSAIQGNNDDDDEPNIKEILGNKIMQIVNNSHQPIRDETFMQVCKQIHNQPILDSQRILLQFFTELIGLFPPSDYLLIPLMSFFKYIATQSACTKVQKECKYIFVKLAKLWQSFNMIKMVDFTQYNQQFLEENKIFKSIDKDQWTSEVLKKQISQFDFFYNHLQRVDSREQIPTDWELSIANEHKLFKVKIYLLNETSISVIIDSSFSVKQVRDLVLKELGLKYRSQYFGIVQSKISEGKHYEHFLKNNQKMLDALNTVINDTKFLEGYKKQVITKFYLRIKICYKLYKHDIDSTIMYFIQNAFDVRYNKYYLKEIEEQTLAAYHLYIEFGPYNPIYEKECREKFQDFLPSKRVIPKSPPDLYQKVLLIYKQLQFESQNQARWQYLELLRTKDAFMSYQLEAHQFCIKQNGDKFQKNKEGRLVHLAIRPYQIVILDVNSLSTLEVIELEQIETWGLNLSQRAKNNQVQQFFFLKVKNSDILYVFYILYLQVANLLIHSYALKKSFNEEDSEYRDCFLDILSILFDKEEQVQAE</sequence>
<dbReference type="InterPro" id="IPR038185">
    <property type="entry name" value="MyTH4_dom_sf"/>
</dbReference>
<dbReference type="InterPro" id="IPR027417">
    <property type="entry name" value="P-loop_NTPase"/>
</dbReference>
<dbReference type="GO" id="GO:0016459">
    <property type="term" value="C:myosin complex"/>
    <property type="evidence" value="ECO:0007669"/>
    <property type="project" value="UniProtKB-KW"/>
</dbReference>
<evidence type="ECO:0000256" key="5">
    <source>
        <dbReference type="ARBA" id="ARBA00023203"/>
    </source>
</evidence>
<keyword evidence="3 6" id="KW-0518">Myosin</keyword>
<dbReference type="InterPro" id="IPR019748">
    <property type="entry name" value="FERM_central"/>
</dbReference>
<organism evidence="11">
    <name type="scientific">Tetrahymena thermophila</name>
    <dbReference type="NCBI Taxonomy" id="5911"/>
    <lineage>
        <taxon>Eukaryota</taxon>
        <taxon>Sar</taxon>
        <taxon>Alveolata</taxon>
        <taxon>Ciliophora</taxon>
        <taxon>Intramacronucleata</taxon>
        <taxon>Oligohymenophorea</taxon>
        <taxon>Hymenostomatida</taxon>
        <taxon>Tetrahymenina</taxon>
        <taxon>Tetrahymenidae</taxon>
        <taxon>Tetrahymena</taxon>
    </lineage>
</organism>
<feature type="domain" description="FERM" evidence="9">
    <location>
        <begin position="1436"/>
        <end position="1782"/>
    </location>
</feature>
<dbReference type="CDD" id="cd14907">
    <property type="entry name" value="MYSc_Myo46"/>
    <property type="match status" value="1"/>
</dbReference>
<dbReference type="Gene3D" id="3.40.850.10">
    <property type="entry name" value="Kinesin motor domain"/>
    <property type="match status" value="1"/>
</dbReference>
<dbReference type="InterPro" id="IPR001609">
    <property type="entry name" value="Myosin_head_motor_dom-like"/>
</dbReference>
<keyword evidence="4 6" id="KW-0505">Motor protein</keyword>
<dbReference type="EMBL" id="AB472068">
    <property type="protein sequence ID" value="BAI63633.1"/>
    <property type="molecule type" value="mRNA"/>
</dbReference>
<evidence type="ECO:0000256" key="3">
    <source>
        <dbReference type="ARBA" id="ARBA00023123"/>
    </source>
</evidence>
<evidence type="ECO:0000256" key="1">
    <source>
        <dbReference type="ARBA" id="ARBA00022741"/>
    </source>
</evidence>
<dbReference type="PROSITE" id="PS51456">
    <property type="entry name" value="MYOSIN_MOTOR"/>
    <property type="match status" value="1"/>
</dbReference>
<keyword evidence="7" id="KW-0175">Coiled coil</keyword>
<dbReference type="GO" id="GO:0016020">
    <property type="term" value="C:membrane"/>
    <property type="evidence" value="ECO:0007669"/>
    <property type="project" value="TreeGrafter"/>
</dbReference>
<evidence type="ECO:0000256" key="6">
    <source>
        <dbReference type="PROSITE-ProRule" id="PRU00782"/>
    </source>
</evidence>
<feature type="binding site" evidence="6">
    <location>
        <begin position="180"/>
        <end position="187"/>
    </location>
    <ligand>
        <name>ATP</name>
        <dbReference type="ChEBI" id="CHEBI:30616"/>
    </ligand>
</feature>
<evidence type="ECO:0000259" key="10">
    <source>
        <dbReference type="PROSITE" id="PS51456"/>
    </source>
</evidence>
<dbReference type="Gene3D" id="1.20.120.720">
    <property type="entry name" value="Myosin VI head, motor domain, U50 subdomain"/>
    <property type="match status" value="1"/>
</dbReference>
<comment type="similarity">
    <text evidence="6">Belongs to the TRAFAC class myosin-kinesin ATPase superfamily. Myosin family.</text>
</comment>
<dbReference type="GO" id="GO:0000146">
    <property type="term" value="F:microfilament motor activity"/>
    <property type="evidence" value="ECO:0007669"/>
    <property type="project" value="TreeGrafter"/>
</dbReference>
<evidence type="ECO:0000256" key="8">
    <source>
        <dbReference type="SAM" id="MobiDB-lite"/>
    </source>
</evidence>
<dbReference type="Pfam" id="PF00373">
    <property type="entry name" value="FERM_M"/>
    <property type="match status" value="1"/>
</dbReference>
<dbReference type="PRINTS" id="PR00193">
    <property type="entry name" value="MYOSINHEAVY"/>
</dbReference>
<feature type="domain" description="Myosin motor" evidence="10">
    <location>
        <begin position="79"/>
        <end position="813"/>
    </location>
</feature>
<gene>
    <name evidence="11" type="primary">MYO7</name>
</gene>
<feature type="region of interest" description="Disordered" evidence="8">
    <location>
        <begin position="956"/>
        <end position="999"/>
    </location>
</feature>
<dbReference type="InterPro" id="IPR019749">
    <property type="entry name" value="Band_41_domain"/>
</dbReference>
<dbReference type="FunFam" id="1.10.10.820:FF:000001">
    <property type="entry name" value="Myosin heavy chain"/>
    <property type="match status" value="1"/>
</dbReference>
<dbReference type="PANTHER" id="PTHR13140">
    <property type="entry name" value="MYOSIN"/>
    <property type="match status" value="1"/>
</dbReference>
<dbReference type="PROSITE" id="PS50057">
    <property type="entry name" value="FERM_3"/>
    <property type="match status" value="1"/>
</dbReference>
<protein>
    <submittedName>
        <fullName evidence="11">Myosin7</fullName>
    </submittedName>
</protein>
<dbReference type="GO" id="GO:0005737">
    <property type="term" value="C:cytoplasm"/>
    <property type="evidence" value="ECO:0007669"/>
    <property type="project" value="TreeGrafter"/>
</dbReference>
<name>D2KUB0_TETTH</name>
<evidence type="ECO:0000256" key="2">
    <source>
        <dbReference type="ARBA" id="ARBA00022840"/>
    </source>
</evidence>
<evidence type="ECO:0000313" key="11">
    <source>
        <dbReference type="EMBL" id="BAI63633.1"/>
    </source>
</evidence>
<feature type="compositionally biased region" description="Low complexity" evidence="8">
    <location>
        <begin position="972"/>
        <end position="999"/>
    </location>
</feature>